<sequence length="42" mass="5243">MNLFALCEKIFIDVFYRTVFNDFIWFDQSFTEMSENEKTFFK</sequence>
<accession>A0A381TDG8</accession>
<name>A0A381TDG8_9ZZZZ</name>
<proteinExistence type="predicted"/>
<reference evidence="1" key="1">
    <citation type="submission" date="2018-05" db="EMBL/GenBank/DDBJ databases">
        <authorList>
            <person name="Lanie J.A."/>
            <person name="Ng W.-L."/>
            <person name="Kazmierczak K.M."/>
            <person name="Andrzejewski T.M."/>
            <person name="Davidsen T.M."/>
            <person name="Wayne K.J."/>
            <person name="Tettelin H."/>
            <person name="Glass J.I."/>
            <person name="Rusch D."/>
            <person name="Podicherti R."/>
            <person name="Tsui H.-C.T."/>
            <person name="Winkler M.E."/>
        </authorList>
    </citation>
    <scope>NUCLEOTIDE SEQUENCE</scope>
</reference>
<dbReference type="AlphaFoldDB" id="A0A381TDG8"/>
<evidence type="ECO:0000313" key="1">
    <source>
        <dbReference type="EMBL" id="SVA14202.1"/>
    </source>
</evidence>
<dbReference type="EMBL" id="UINC01004421">
    <property type="protein sequence ID" value="SVA14202.1"/>
    <property type="molecule type" value="Genomic_DNA"/>
</dbReference>
<protein>
    <submittedName>
        <fullName evidence="1">Uncharacterized protein</fullName>
    </submittedName>
</protein>
<organism evidence="1">
    <name type="scientific">marine metagenome</name>
    <dbReference type="NCBI Taxonomy" id="408172"/>
    <lineage>
        <taxon>unclassified sequences</taxon>
        <taxon>metagenomes</taxon>
        <taxon>ecological metagenomes</taxon>
    </lineage>
</organism>
<gene>
    <name evidence="1" type="ORF">METZ01_LOCUS67056</name>
</gene>